<keyword evidence="4" id="KW-1185">Reference proteome</keyword>
<dbReference type="AlphaFoldDB" id="M5S098"/>
<dbReference type="PATRIC" id="fig|1265738.3.peg.3472"/>
<organism evidence="3 4">
    <name type="scientific">Rhodopirellula maiorica SM1</name>
    <dbReference type="NCBI Taxonomy" id="1265738"/>
    <lineage>
        <taxon>Bacteria</taxon>
        <taxon>Pseudomonadati</taxon>
        <taxon>Planctomycetota</taxon>
        <taxon>Planctomycetia</taxon>
        <taxon>Pirellulales</taxon>
        <taxon>Pirellulaceae</taxon>
        <taxon>Novipirellula</taxon>
    </lineage>
</organism>
<feature type="transmembrane region" description="Helical" evidence="2">
    <location>
        <begin position="15"/>
        <end position="36"/>
    </location>
</feature>
<dbReference type="Proteomes" id="UP000011991">
    <property type="component" value="Unassembled WGS sequence"/>
</dbReference>
<keyword evidence="2" id="KW-1133">Transmembrane helix</keyword>
<evidence type="ECO:0000256" key="1">
    <source>
        <dbReference type="SAM" id="MobiDB-lite"/>
    </source>
</evidence>
<accession>M5S098</accession>
<comment type="caution">
    <text evidence="3">The sequence shown here is derived from an EMBL/GenBank/DDBJ whole genome shotgun (WGS) entry which is preliminary data.</text>
</comment>
<evidence type="ECO:0000313" key="3">
    <source>
        <dbReference type="EMBL" id="EMI19594.1"/>
    </source>
</evidence>
<feature type="compositionally biased region" description="Polar residues" evidence="1">
    <location>
        <begin position="95"/>
        <end position="110"/>
    </location>
</feature>
<sequence length="110" mass="11989">MVYLLRTRRDKVGRLRGRFASTCIGVGTFAGMIVTINTRPGFTTLPVFGGMFLGWYVARRMGMLNTTHETIASETGHVMDPHNPYSPPGVLTKIDGNQSGEQADASESPN</sequence>
<keyword evidence="2" id="KW-0812">Transmembrane</keyword>
<feature type="transmembrane region" description="Helical" evidence="2">
    <location>
        <begin position="42"/>
        <end position="58"/>
    </location>
</feature>
<name>M5S098_9BACT</name>
<proteinExistence type="predicted"/>
<feature type="region of interest" description="Disordered" evidence="1">
    <location>
        <begin position="73"/>
        <end position="110"/>
    </location>
</feature>
<evidence type="ECO:0000256" key="2">
    <source>
        <dbReference type="SAM" id="Phobius"/>
    </source>
</evidence>
<protein>
    <submittedName>
        <fullName evidence="3">Membrane protein</fullName>
    </submittedName>
</protein>
<dbReference type="EMBL" id="ANOG01000501">
    <property type="protein sequence ID" value="EMI19594.1"/>
    <property type="molecule type" value="Genomic_DNA"/>
</dbReference>
<keyword evidence="2" id="KW-0472">Membrane</keyword>
<reference evidence="3 4" key="1">
    <citation type="journal article" date="2013" name="Mar. Genomics">
        <title>Expression of sulfatases in Rhodopirellula baltica and the diversity of sulfatases in the genus Rhodopirellula.</title>
        <authorList>
            <person name="Wegner C.E."/>
            <person name="Richter-Heitmann T."/>
            <person name="Klindworth A."/>
            <person name="Klockow C."/>
            <person name="Richter M."/>
            <person name="Achstetter T."/>
            <person name="Glockner F.O."/>
            <person name="Harder J."/>
        </authorList>
    </citation>
    <scope>NUCLEOTIDE SEQUENCE [LARGE SCALE GENOMIC DNA]</scope>
    <source>
        <strain evidence="3 4">SM1</strain>
    </source>
</reference>
<evidence type="ECO:0000313" key="4">
    <source>
        <dbReference type="Proteomes" id="UP000011991"/>
    </source>
</evidence>
<gene>
    <name evidence="3" type="ORF">RMSM_03475</name>
</gene>